<evidence type="ECO:0000256" key="1">
    <source>
        <dbReference type="SAM" id="MobiDB-lite"/>
    </source>
</evidence>
<sequence>MKKFMNERTGYEKDKKELDVILKGPGFKQLIDTSSYKQTHGNLNGTKCNLTIPKSETPKRKKINESNGKTEDTTTEDTITKEEEMKKQALISDELKKVNGVDKLFTLHEDICENFTLVTPSKLNIGPSHAKKLADSQKKMLEEALTISYQWHCINCLDLAQGSHQLPAASDVLEMTAFIVGTRDIHAVGTNWEFWDVMLLMDKYVDGTLERLERILSRT</sequence>
<dbReference type="AlphaFoldDB" id="A0A8S3RP93"/>
<accession>A0A8S3RP93</accession>
<comment type="caution">
    <text evidence="2">The sequence shown here is derived from an EMBL/GenBank/DDBJ whole genome shotgun (WGS) entry which is preliminary data.</text>
</comment>
<name>A0A8S3RP93_MYTED</name>
<protein>
    <submittedName>
        <fullName evidence="2">Uncharacterized protein</fullName>
    </submittedName>
</protein>
<evidence type="ECO:0000313" key="2">
    <source>
        <dbReference type="EMBL" id="CAG2208680.1"/>
    </source>
</evidence>
<dbReference type="Proteomes" id="UP000683360">
    <property type="component" value="Unassembled WGS sequence"/>
</dbReference>
<dbReference type="EMBL" id="CAJPWZ010001117">
    <property type="protein sequence ID" value="CAG2208680.1"/>
    <property type="molecule type" value="Genomic_DNA"/>
</dbReference>
<proteinExistence type="predicted"/>
<dbReference type="OrthoDB" id="10499229at2759"/>
<keyword evidence="3" id="KW-1185">Reference proteome</keyword>
<feature type="compositionally biased region" description="Basic and acidic residues" evidence="1">
    <location>
        <begin position="68"/>
        <end position="78"/>
    </location>
</feature>
<organism evidence="2 3">
    <name type="scientific">Mytilus edulis</name>
    <name type="common">Blue mussel</name>
    <dbReference type="NCBI Taxonomy" id="6550"/>
    <lineage>
        <taxon>Eukaryota</taxon>
        <taxon>Metazoa</taxon>
        <taxon>Spiralia</taxon>
        <taxon>Lophotrochozoa</taxon>
        <taxon>Mollusca</taxon>
        <taxon>Bivalvia</taxon>
        <taxon>Autobranchia</taxon>
        <taxon>Pteriomorphia</taxon>
        <taxon>Mytilida</taxon>
        <taxon>Mytiloidea</taxon>
        <taxon>Mytilidae</taxon>
        <taxon>Mytilinae</taxon>
        <taxon>Mytilus</taxon>
    </lineage>
</organism>
<gene>
    <name evidence="2" type="ORF">MEDL_22855</name>
</gene>
<feature type="region of interest" description="Disordered" evidence="1">
    <location>
        <begin position="51"/>
        <end position="78"/>
    </location>
</feature>
<evidence type="ECO:0000313" key="3">
    <source>
        <dbReference type="Proteomes" id="UP000683360"/>
    </source>
</evidence>
<reference evidence="2" key="1">
    <citation type="submission" date="2021-03" db="EMBL/GenBank/DDBJ databases">
        <authorList>
            <person name="Bekaert M."/>
        </authorList>
    </citation>
    <scope>NUCLEOTIDE SEQUENCE</scope>
</reference>